<keyword evidence="3" id="KW-1185">Reference proteome</keyword>
<dbReference type="InterPro" id="IPR042095">
    <property type="entry name" value="SUMF_sf"/>
</dbReference>
<organism evidence="2 3">
    <name type="scientific">Aromatoleum toluolicum</name>
    <dbReference type="NCBI Taxonomy" id="90060"/>
    <lineage>
        <taxon>Bacteria</taxon>
        <taxon>Pseudomonadati</taxon>
        <taxon>Pseudomonadota</taxon>
        <taxon>Betaproteobacteria</taxon>
        <taxon>Rhodocyclales</taxon>
        <taxon>Rhodocyclaceae</taxon>
        <taxon>Aromatoleum</taxon>
    </lineage>
</organism>
<evidence type="ECO:0000259" key="1">
    <source>
        <dbReference type="Pfam" id="PF03781"/>
    </source>
</evidence>
<dbReference type="InterPro" id="IPR051043">
    <property type="entry name" value="Sulfatase_Mod_Factor_Kinase"/>
</dbReference>
<feature type="non-terminal residue" evidence="2">
    <location>
        <position position="119"/>
    </location>
</feature>
<gene>
    <name evidence="2" type="ORF">GPA27_28375</name>
</gene>
<sequence length="119" mass="13003">MLALSALLAGCQHTPSTQAGTVTSPWVNSLGMAFVRVPAGTFWMGGVPPVETLEKNFPLLERKRLTDLADESPAHEVRITRDFYLGQHEVTVGQFQRFLEASGYRPESEADGTGGYGYN</sequence>
<dbReference type="Gene3D" id="3.90.1580.10">
    <property type="entry name" value="paralog of FGE (formylglycine-generating enzyme)"/>
    <property type="match status" value="1"/>
</dbReference>
<accession>A0ABX1NQ94</accession>
<comment type="caution">
    <text evidence="2">The sequence shown here is derived from an EMBL/GenBank/DDBJ whole genome shotgun (WGS) entry which is preliminary data.</text>
</comment>
<feature type="domain" description="Sulfatase-modifying factor enzyme-like" evidence="1">
    <location>
        <begin position="34"/>
        <end position="107"/>
    </location>
</feature>
<dbReference type="PANTHER" id="PTHR23150">
    <property type="entry name" value="SULFATASE MODIFYING FACTOR 1, 2"/>
    <property type="match status" value="1"/>
</dbReference>
<dbReference type="Proteomes" id="UP000634522">
    <property type="component" value="Unassembled WGS sequence"/>
</dbReference>
<dbReference type="Pfam" id="PF03781">
    <property type="entry name" value="FGE-sulfatase"/>
    <property type="match status" value="1"/>
</dbReference>
<dbReference type="SUPFAM" id="SSF56436">
    <property type="entry name" value="C-type lectin-like"/>
    <property type="match status" value="1"/>
</dbReference>
<dbReference type="EMBL" id="WTVS01000218">
    <property type="protein sequence ID" value="NMG01285.1"/>
    <property type="molecule type" value="Genomic_DNA"/>
</dbReference>
<reference evidence="2 3" key="1">
    <citation type="submission" date="2019-12" db="EMBL/GenBank/DDBJ databases">
        <title>Comparative genomics gives insights into the taxonomy of the Azoarcus-Aromatoleum group and reveals separate origins of nif in the plant-associated Azoarcus and non-plant-associated Aromatoleum sub-groups.</title>
        <authorList>
            <person name="Lafos M."/>
            <person name="Maluk M."/>
            <person name="Batista M."/>
            <person name="Junghare M."/>
            <person name="Carmona M."/>
            <person name="Faoro H."/>
            <person name="Cruz L.M."/>
            <person name="Battistoni F."/>
            <person name="De Souza E."/>
            <person name="Pedrosa F."/>
            <person name="Chen W.-M."/>
            <person name="Poole P.S."/>
            <person name="Dixon R.A."/>
            <person name="James E.K."/>
        </authorList>
    </citation>
    <scope>NUCLEOTIDE SEQUENCE [LARGE SCALE GENOMIC DNA]</scope>
    <source>
        <strain evidence="2 3">T</strain>
    </source>
</reference>
<evidence type="ECO:0000313" key="2">
    <source>
        <dbReference type="EMBL" id="NMG01285.1"/>
    </source>
</evidence>
<dbReference type="PANTHER" id="PTHR23150:SF19">
    <property type="entry name" value="FORMYLGLYCINE-GENERATING ENZYME"/>
    <property type="match status" value="1"/>
</dbReference>
<dbReference type="InterPro" id="IPR016187">
    <property type="entry name" value="CTDL_fold"/>
</dbReference>
<protein>
    <submittedName>
        <fullName evidence="2">SUMF1/EgtB/PvdO family nonheme iron enzyme</fullName>
    </submittedName>
</protein>
<evidence type="ECO:0000313" key="3">
    <source>
        <dbReference type="Proteomes" id="UP000634522"/>
    </source>
</evidence>
<proteinExistence type="predicted"/>
<dbReference type="InterPro" id="IPR005532">
    <property type="entry name" value="SUMF_dom"/>
</dbReference>
<name>A0ABX1NQ94_9RHOO</name>
<dbReference type="RefSeq" id="WP_169143744.1">
    <property type="nucleotide sequence ID" value="NZ_WTVS01000218.1"/>
</dbReference>